<dbReference type="Gene3D" id="1.10.340.70">
    <property type="match status" value="1"/>
</dbReference>
<dbReference type="InterPro" id="IPR001584">
    <property type="entry name" value="Integrase_cat-core"/>
</dbReference>
<dbReference type="GO" id="GO:0003676">
    <property type="term" value="F:nucleic acid binding"/>
    <property type="evidence" value="ECO:0007669"/>
    <property type="project" value="InterPro"/>
</dbReference>
<accession>L7LUQ7</accession>
<dbReference type="Pfam" id="PF17921">
    <property type="entry name" value="Integrase_H2C2"/>
    <property type="match status" value="1"/>
</dbReference>
<dbReference type="InterPro" id="IPR041588">
    <property type="entry name" value="Integrase_H2C2"/>
</dbReference>
<evidence type="ECO:0000313" key="3">
    <source>
        <dbReference type="EMBL" id="JAA55816.1"/>
    </source>
</evidence>
<evidence type="ECO:0000256" key="1">
    <source>
        <dbReference type="ARBA" id="ARBA00012493"/>
    </source>
</evidence>
<dbReference type="FunFam" id="1.10.340.70:FF:000001">
    <property type="entry name" value="Retrovirus-related Pol polyprotein from transposon gypsy-like Protein"/>
    <property type="match status" value="1"/>
</dbReference>
<organism evidence="3">
    <name type="scientific">Rhipicephalus pulchellus</name>
    <name type="common">Yellow backed tick</name>
    <name type="synonym">Dermacentor pulchellus</name>
    <dbReference type="NCBI Taxonomy" id="72859"/>
    <lineage>
        <taxon>Eukaryota</taxon>
        <taxon>Metazoa</taxon>
        <taxon>Ecdysozoa</taxon>
        <taxon>Arthropoda</taxon>
        <taxon>Chelicerata</taxon>
        <taxon>Arachnida</taxon>
        <taxon>Acari</taxon>
        <taxon>Parasitiformes</taxon>
        <taxon>Ixodida</taxon>
        <taxon>Ixodoidea</taxon>
        <taxon>Ixodidae</taxon>
        <taxon>Rhipicephalinae</taxon>
        <taxon>Rhipicephalus</taxon>
        <taxon>Rhipicephalus</taxon>
    </lineage>
</organism>
<proteinExistence type="evidence at transcript level"/>
<dbReference type="InterPro" id="IPR036397">
    <property type="entry name" value="RNaseH_sf"/>
</dbReference>
<dbReference type="InterPro" id="IPR012337">
    <property type="entry name" value="RNaseH-like_sf"/>
</dbReference>
<dbReference type="GO" id="GO:0003964">
    <property type="term" value="F:RNA-directed DNA polymerase activity"/>
    <property type="evidence" value="ECO:0007669"/>
    <property type="project" value="UniProtKB-EC"/>
</dbReference>
<sequence length="191" mass="21781">MAGRKLLLVIPSHMPSDVCAYFHAEPQHAHAGVLKTYEQIRQRYYWQGLYTFVRKYIHLCSLCQQRKTFPHSPGLLQPLPCPAHLFDRVGIDLYSPLPCSVAGNRWVVVAADHQTRYTETATLPSAGVRDLATFILHRFVLHHGAPRELLSDRGRAFLSEVLQQLLHSCRTVHCPSTAYHPQTNSLTERFN</sequence>
<name>L7LUQ7_RHIPC</name>
<dbReference type="PANTHER" id="PTHR37984">
    <property type="entry name" value="PROTEIN CBG26694"/>
    <property type="match status" value="1"/>
</dbReference>
<dbReference type="Gene3D" id="3.30.420.10">
    <property type="entry name" value="Ribonuclease H-like superfamily/Ribonuclease H"/>
    <property type="match status" value="1"/>
</dbReference>
<dbReference type="EC" id="2.7.7.49" evidence="1"/>
<protein>
    <recommendedName>
        <fullName evidence="1">RNA-directed DNA polymerase</fullName>
        <ecNumber evidence="1">2.7.7.49</ecNumber>
    </recommendedName>
</protein>
<dbReference type="PANTHER" id="PTHR37984:SF5">
    <property type="entry name" value="PROTEIN NYNRIN-LIKE"/>
    <property type="match status" value="1"/>
</dbReference>
<reference evidence="3" key="1">
    <citation type="submission" date="2012-11" db="EMBL/GenBank/DDBJ databases">
        <authorList>
            <person name="Lucero-Rivera Y.E."/>
            <person name="Tovar-Ramirez D."/>
        </authorList>
    </citation>
    <scope>NUCLEOTIDE SEQUENCE</scope>
    <source>
        <tissue evidence="3">Salivary gland</tissue>
    </source>
</reference>
<evidence type="ECO:0000259" key="2">
    <source>
        <dbReference type="PROSITE" id="PS50994"/>
    </source>
</evidence>
<dbReference type="PROSITE" id="PS50994">
    <property type="entry name" value="INTEGRASE"/>
    <property type="match status" value="1"/>
</dbReference>
<dbReference type="SUPFAM" id="SSF53098">
    <property type="entry name" value="Ribonuclease H-like"/>
    <property type="match status" value="1"/>
</dbReference>
<dbReference type="AlphaFoldDB" id="L7LUQ7"/>
<reference evidence="3" key="2">
    <citation type="journal article" date="2015" name="J. Proteomics">
        <title>Sexual differences in the sialomes of the zebra tick, Rhipicephalus pulchellus.</title>
        <authorList>
            <person name="Tan A.W."/>
            <person name="Francischetti I.M."/>
            <person name="Slovak M."/>
            <person name="Kini R.M."/>
            <person name="Ribeiro J.M."/>
        </authorList>
    </citation>
    <scope>NUCLEOTIDE SEQUENCE</scope>
    <source>
        <tissue evidence="3">Salivary gland</tissue>
    </source>
</reference>
<dbReference type="GO" id="GO:0015074">
    <property type="term" value="P:DNA integration"/>
    <property type="evidence" value="ECO:0007669"/>
    <property type="project" value="InterPro"/>
</dbReference>
<dbReference type="InterPro" id="IPR050951">
    <property type="entry name" value="Retrovirus_Pol_polyprotein"/>
</dbReference>
<dbReference type="EMBL" id="GACK01009218">
    <property type="protein sequence ID" value="JAA55816.1"/>
    <property type="molecule type" value="mRNA"/>
</dbReference>
<dbReference type="Pfam" id="PF00665">
    <property type="entry name" value="rve"/>
    <property type="match status" value="1"/>
</dbReference>
<feature type="domain" description="Integrase catalytic" evidence="2">
    <location>
        <begin position="76"/>
        <end position="191"/>
    </location>
</feature>